<protein>
    <submittedName>
        <fullName evidence="1">Uncharacterized protein</fullName>
    </submittedName>
</protein>
<gene>
    <name evidence="1" type="ORF">EHV15_14695</name>
</gene>
<dbReference type="EMBL" id="RRCN01000001">
    <property type="protein sequence ID" value="RRJ64039.1"/>
    <property type="molecule type" value="Genomic_DNA"/>
</dbReference>
<dbReference type="Proteomes" id="UP000267017">
    <property type="component" value="Unassembled WGS sequence"/>
</dbReference>
<organism evidence="1 2">
    <name type="scientific">Paenibacillus oralis</name>
    <dbReference type="NCBI Taxonomy" id="2490856"/>
    <lineage>
        <taxon>Bacteria</taxon>
        <taxon>Bacillati</taxon>
        <taxon>Bacillota</taxon>
        <taxon>Bacilli</taxon>
        <taxon>Bacillales</taxon>
        <taxon>Paenibacillaceae</taxon>
        <taxon>Paenibacillus</taxon>
    </lineage>
</organism>
<reference evidence="1 2" key="1">
    <citation type="submission" date="2018-11" db="EMBL/GenBank/DDBJ databases">
        <title>Genome sequencing of Paenibacillus sp. KCOM 3021 (= ChDC PVNT-B20).</title>
        <authorList>
            <person name="Kook J.-K."/>
            <person name="Park S.-N."/>
            <person name="Lim Y.K."/>
        </authorList>
    </citation>
    <scope>NUCLEOTIDE SEQUENCE [LARGE SCALE GENOMIC DNA]</scope>
    <source>
        <strain evidence="1 2">KCOM 3021</strain>
    </source>
</reference>
<proteinExistence type="predicted"/>
<evidence type="ECO:0000313" key="2">
    <source>
        <dbReference type="Proteomes" id="UP000267017"/>
    </source>
</evidence>
<dbReference type="AlphaFoldDB" id="A0A3P3U315"/>
<sequence length="134" mass="15883">MILFHLGRSYTCLRRSVSRLDKKVKRYYQLKQQQKEAELEMAELRSEILKHCLEQGAAELEVGNYRVKTIFQERKEYDDQKLYEALPDPEVWRLISKADAQKVAGLIKLNVIPEERIKDTYATKRITLLQVEKK</sequence>
<keyword evidence="2" id="KW-1185">Reference proteome</keyword>
<evidence type="ECO:0000313" key="1">
    <source>
        <dbReference type="EMBL" id="RRJ64039.1"/>
    </source>
</evidence>
<name>A0A3P3U315_9BACL</name>
<accession>A0A3P3U315</accession>
<dbReference type="OrthoDB" id="2678891at2"/>
<comment type="caution">
    <text evidence="1">The sequence shown here is derived from an EMBL/GenBank/DDBJ whole genome shotgun (WGS) entry which is preliminary data.</text>
</comment>